<dbReference type="SUPFAM" id="SSF64076">
    <property type="entry name" value="MTH938-like"/>
    <property type="match status" value="1"/>
</dbReference>
<dbReference type="PANTHER" id="PTHR21192">
    <property type="entry name" value="NUCLEAR PROTEIN E3-3"/>
    <property type="match status" value="1"/>
</dbReference>
<dbReference type="InterPro" id="IPR007523">
    <property type="entry name" value="NDUFAF3/AAMDC"/>
</dbReference>
<evidence type="ECO:0000313" key="5">
    <source>
        <dbReference type="EMBL" id="KIL70422.1"/>
    </source>
</evidence>
<dbReference type="HOGENOM" id="CLU_074390_1_2_1"/>
<dbReference type="CDD" id="cd05125">
    <property type="entry name" value="Mth938_2P1-like"/>
    <property type="match status" value="1"/>
</dbReference>
<dbReference type="OrthoDB" id="20681at2759"/>
<dbReference type="InParanoid" id="A0A0C2X7U7"/>
<keyword evidence="6" id="KW-1185">Reference proteome</keyword>
<keyword evidence="3" id="KW-0496">Mitochondrion</keyword>
<proteinExistence type="inferred from homology"/>
<evidence type="ECO:0000313" key="6">
    <source>
        <dbReference type="Proteomes" id="UP000054549"/>
    </source>
</evidence>
<evidence type="ECO:0000256" key="4">
    <source>
        <dbReference type="ARBA" id="ARBA00049984"/>
    </source>
</evidence>
<dbReference type="PANTHER" id="PTHR21192:SF2">
    <property type="entry name" value="NADH DEHYDROGENASE [UBIQUINONE] 1 ALPHA SUBCOMPLEX ASSEMBLY FACTOR 3"/>
    <property type="match status" value="1"/>
</dbReference>
<reference evidence="5 6" key="1">
    <citation type="submission" date="2014-04" db="EMBL/GenBank/DDBJ databases">
        <title>Evolutionary Origins and Diversification of the Mycorrhizal Mutualists.</title>
        <authorList>
            <consortium name="DOE Joint Genome Institute"/>
            <consortium name="Mycorrhizal Genomics Consortium"/>
            <person name="Kohler A."/>
            <person name="Kuo A."/>
            <person name="Nagy L.G."/>
            <person name="Floudas D."/>
            <person name="Copeland A."/>
            <person name="Barry K.W."/>
            <person name="Cichocki N."/>
            <person name="Veneault-Fourrey C."/>
            <person name="LaButti K."/>
            <person name="Lindquist E.A."/>
            <person name="Lipzen A."/>
            <person name="Lundell T."/>
            <person name="Morin E."/>
            <person name="Murat C."/>
            <person name="Riley R."/>
            <person name="Ohm R."/>
            <person name="Sun H."/>
            <person name="Tunlid A."/>
            <person name="Henrissat B."/>
            <person name="Grigoriev I.V."/>
            <person name="Hibbett D.S."/>
            <person name="Martin F."/>
        </authorList>
    </citation>
    <scope>NUCLEOTIDE SEQUENCE [LARGE SCALE GENOMIC DNA]</scope>
    <source>
        <strain evidence="5 6">Koide BX008</strain>
    </source>
</reference>
<comment type="subcellular location">
    <subcellularLocation>
        <location evidence="1">Mitochondrion</location>
    </subcellularLocation>
</comment>
<evidence type="ECO:0000256" key="3">
    <source>
        <dbReference type="ARBA" id="ARBA00023128"/>
    </source>
</evidence>
<dbReference type="Pfam" id="PF04430">
    <property type="entry name" value="DUF498"/>
    <property type="match status" value="1"/>
</dbReference>
<organism evidence="5 6">
    <name type="scientific">Amanita muscaria (strain Koide BX008)</name>
    <dbReference type="NCBI Taxonomy" id="946122"/>
    <lineage>
        <taxon>Eukaryota</taxon>
        <taxon>Fungi</taxon>
        <taxon>Dikarya</taxon>
        <taxon>Basidiomycota</taxon>
        <taxon>Agaricomycotina</taxon>
        <taxon>Agaricomycetes</taxon>
        <taxon>Agaricomycetidae</taxon>
        <taxon>Agaricales</taxon>
        <taxon>Pluteineae</taxon>
        <taxon>Amanitaceae</taxon>
        <taxon>Amanita</taxon>
    </lineage>
</organism>
<dbReference type="Gene3D" id="3.40.1230.10">
    <property type="entry name" value="MTH938-like"/>
    <property type="match status" value="1"/>
</dbReference>
<evidence type="ECO:0000256" key="2">
    <source>
        <dbReference type="ARBA" id="ARBA00021776"/>
    </source>
</evidence>
<dbReference type="InterPro" id="IPR034095">
    <property type="entry name" value="NDUF3"/>
</dbReference>
<sequence>MKRCRSALTNILADENPPPVQVASITEDAICLADGLVIPGPCIFLEGKVFLWNVPTTLWDGWETRHFKLFEVAGPRPEILLLGTGKTVSQIPPFIRTYLRSLGISLDVMDTRNASATYNILAEEGRRVAAALLPLTPHKWQKLARLDTE</sequence>
<gene>
    <name evidence="5" type="ORF">M378DRAFT_68210</name>
</gene>
<accession>A0A0C2X7U7</accession>
<dbReference type="InterPro" id="IPR036748">
    <property type="entry name" value="MTH938-like_sf"/>
</dbReference>
<comment type="similarity">
    <text evidence="4">Belongs to the NDUFAF3 family.</text>
</comment>
<dbReference type="GO" id="GO:0005743">
    <property type="term" value="C:mitochondrial inner membrane"/>
    <property type="evidence" value="ECO:0007669"/>
    <property type="project" value="TreeGrafter"/>
</dbReference>
<protein>
    <recommendedName>
        <fullName evidence="2">NADH dehydrogenase [ubiquinone] 1 alpha subcomplex assembly factor 3</fullName>
    </recommendedName>
</protein>
<name>A0A0C2X7U7_AMAMK</name>
<evidence type="ECO:0000256" key="1">
    <source>
        <dbReference type="ARBA" id="ARBA00004173"/>
    </source>
</evidence>
<dbReference type="Proteomes" id="UP000054549">
    <property type="component" value="Unassembled WGS sequence"/>
</dbReference>
<dbReference type="GO" id="GO:0032981">
    <property type="term" value="P:mitochondrial respiratory chain complex I assembly"/>
    <property type="evidence" value="ECO:0007669"/>
    <property type="project" value="InterPro"/>
</dbReference>
<dbReference type="EMBL" id="KN818224">
    <property type="protein sequence ID" value="KIL70422.1"/>
    <property type="molecule type" value="Genomic_DNA"/>
</dbReference>
<dbReference type="STRING" id="946122.A0A0C2X7U7"/>
<dbReference type="AlphaFoldDB" id="A0A0C2X7U7"/>